<dbReference type="Pfam" id="PF07727">
    <property type="entry name" value="RVT_2"/>
    <property type="match status" value="2"/>
</dbReference>
<dbReference type="Pfam" id="PF00078">
    <property type="entry name" value="RVT_1"/>
    <property type="match status" value="1"/>
</dbReference>
<evidence type="ECO:0000313" key="7">
    <source>
        <dbReference type="EMBL" id="GEU93929.1"/>
    </source>
</evidence>
<feature type="domain" description="Reverse transcriptase Ty1/copia-type" evidence="4">
    <location>
        <begin position="1565"/>
        <end position="1642"/>
    </location>
</feature>
<gene>
    <name evidence="7" type="ORF">Tci_065907</name>
</gene>
<dbReference type="GO" id="GO:0003964">
    <property type="term" value="F:RNA-directed DNA polymerase activity"/>
    <property type="evidence" value="ECO:0007669"/>
    <property type="project" value="UniProtKB-KW"/>
</dbReference>
<dbReference type="Pfam" id="PF22936">
    <property type="entry name" value="Pol_BBD"/>
    <property type="match status" value="1"/>
</dbReference>
<feature type="compositionally biased region" description="Basic and acidic residues" evidence="2">
    <location>
        <begin position="989"/>
        <end position="1000"/>
    </location>
</feature>
<dbReference type="PANTHER" id="PTHR37984">
    <property type="entry name" value="PROTEIN CBG26694"/>
    <property type="match status" value="1"/>
</dbReference>
<organism evidence="7">
    <name type="scientific">Tanacetum cinerariifolium</name>
    <name type="common">Dalmatian daisy</name>
    <name type="synonym">Chrysanthemum cinerariifolium</name>
    <dbReference type="NCBI Taxonomy" id="118510"/>
    <lineage>
        <taxon>Eukaryota</taxon>
        <taxon>Viridiplantae</taxon>
        <taxon>Streptophyta</taxon>
        <taxon>Embryophyta</taxon>
        <taxon>Tracheophyta</taxon>
        <taxon>Spermatophyta</taxon>
        <taxon>Magnoliopsida</taxon>
        <taxon>eudicotyledons</taxon>
        <taxon>Gunneridae</taxon>
        <taxon>Pentapetalae</taxon>
        <taxon>asterids</taxon>
        <taxon>campanulids</taxon>
        <taxon>Asterales</taxon>
        <taxon>Asteraceae</taxon>
        <taxon>Asteroideae</taxon>
        <taxon>Anthemideae</taxon>
        <taxon>Anthemidinae</taxon>
        <taxon>Tanacetum</taxon>
    </lineage>
</organism>
<dbReference type="InterPro" id="IPR043128">
    <property type="entry name" value="Rev_trsase/Diguanyl_cyclase"/>
</dbReference>
<evidence type="ECO:0000256" key="1">
    <source>
        <dbReference type="ARBA" id="ARBA00022750"/>
    </source>
</evidence>
<keyword evidence="1" id="KW-0645">Protease</keyword>
<name>A0A6L2P8S6_TANCI</name>
<keyword evidence="7" id="KW-0548">Nucleotidyltransferase</keyword>
<dbReference type="InterPro" id="IPR012337">
    <property type="entry name" value="RNaseH-like_sf"/>
</dbReference>
<dbReference type="GO" id="GO:0004190">
    <property type="term" value="F:aspartic-type endopeptidase activity"/>
    <property type="evidence" value="ECO:0007669"/>
    <property type="project" value="UniProtKB-KW"/>
</dbReference>
<dbReference type="CDD" id="cd01647">
    <property type="entry name" value="RT_LTR"/>
    <property type="match status" value="1"/>
</dbReference>
<keyword evidence="1" id="KW-0064">Aspartyl protease</keyword>
<dbReference type="InterPro" id="IPR013103">
    <property type="entry name" value="RVT_2"/>
</dbReference>
<evidence type="ECO:0000259" key="3">
    <source>
        <dbReference type="Pfam" id="PF00078"/>
    </source>
</evidence>
<evidence type="ECO:0000259" key="4">
    <source>
        <dbReference type="Pfam" id="PF07727"/>
    </source>
</evidence>
<feature type="domain" description="Reverse transcriptase Ty1/copia-type" evidence="4">
    <location>
        <begin position="678"/>
        <end position="745"/>
    </location>
</feature>
<evidence type="ECO:0000259" key="5">
    <source>
        <dbReference type="Pfam" id="PF22936"/>
    </source>
</evidence>
<dbReference type="InterPro" id="IPR057670">
    <property type="entry name" value="SH3_retrovirus"/>
</dbReference>
<dbReference type="InterPro" id="IPR050951">
    <property type="entry name" value="Retrovirus_Pol_polyprotein"/>
</dbReference>
<dbReference type="Gene3D" id="3.30.70.270">
    <property type="match status" value="3"/>
</dbReference>
<dbReference type="Pfam" id="PF25597">
    <property type="entry name" value="SH3_retrovirus"/>
    <property type="match status" value="1"/>
</dbReference>
<feature type="compositionally biased region" description="Polar residues" evidence="2">
    <location>
        <begin position="1009"/>
        <end position="1032"/>
    </location>
</feature>
<sequence>DSTPRVTSLAADEGSMQQQLYELTNLCTCLQRQWTEMATKITAQDLEISNLKARIKFLEDKNRIGAEPSRKDATIKGRSLETWEEAGVEKSTKRGSNDTEELVNVLTSLDAANILTSGVQVVSVPPAAEVSTVGVPTGSGLVPTASPIFTTASVVTPYSRRKGKEKMVESDMPKKKKLQEQIDVRVAREMEEQMAREDQRKNEQIARDAEIARIHAKKRAANDDRWVELKRLFEPDFEDQLWTQTQALMHDLVEWRLYDSCGVHQVLTRDQEILMLVYERDPLRKGLEIVMISNKLQDGSFRMCIDYRELNKLTVKNRYPLPRIDDLFDQLQGSSVYYKIDLRSGYHQLRAREEDIPKTGFRTRYGHYEFQVVPFGLTNAPTVFMDLMNRAILELLKKEELYAKFSKCEFWIPKVQFLGHVIDNQGIHVDPAKIESVKDWASPKPPTEIRQFLGLAGYYRRFIEGFSKIAKPMTKLTQRKVKAEHQKPSGLLVQAKIPEWKWDNITMDFVTKLPKSSQGYATIWVIVDRLTKSVIFTPIRETDSMDKLARIYLKEGWVNHFPLVEFSYDNNYHASIKAAPFEAPCGRKCRSPVYWTEVGGAQILGPELIQETIEKIVQIKQGMQATHDRQKSYADLKRNPMEIPNHPLEQVIGNPSQSVRTRRQLESDDEMCMFVLTELVDRPLCKNVINMKWLWKNKRDEENTVIRKKSRLVAKGYAQKEGVDFEEAFAPVARLEDVRLFITIGTPMATKRLDADLSGTPSDKRNIKAMNIILQGLPSDVYSLVNHHRVSKDLWERVQLLMEDLGLAEGPVTQKVITHNATYQADDLDAYDYDFDNFFIAKEILMANLSSYTSYVLSEVPHSENTHNDMLIHSVQEMMYSEQTNFMNYLANEIIRKPMLKSHRNQSVVRQPTSFKSERPRISTPRFASQVDVNNDLSKPITTHYLPKEREAAFTKPHHMIASSNPRISSKNMPRFSSNDMVHNHYLEEAKIKTQERSRNSEPSLMPSARSQSIANVNSRAKVPSNKTTNRNKPVEQIRIPNKQERQIPTGHRFSIRKTSVVQKKTMTPRSCLRWKPTGRIFKIVSLRWVPTGKILTTSTTKVDSESPNGSNKDITNHNVYEQTLDGFKEFSTDEQAMTSDHNSSELRIHNHSNEPCSSNLVPKVVPPADKTSTSRQELELLFHQHITMLRPILYDGSVIAKETNVISIADSEETLMLEEENFGKCFVSQQEVSNEQAFRLQTSHPNTDQFASSLVKIKAPRELRKEIVKQAKSINPLDSPSYSAFKYAKLIQELLRYVRDTCPDIHKPSEKLVAVTPINKRKIVRHELCFFEFVSNMNASSKSKSIKKAKRKEEWKLTRKVFTKIGYNWRPTERTFTLVGNACPLTRITATNKVVQIVLWYLDSGCSKHMTGDRSQLINFVHKFLGTVKFGNDQIAKIIRKPDLYYLRVFGALCYRNNNNEDLDKLQDKDDIGIFIGYAPKKKAYCIYNRRPELQSMTPATSSLGLVSNHILQQPCNPPPRYDWDRLFQPMFDEYFNPPTIAISSVPVAAAPRAVNLADSHVSTVLKNKAGLVAQGFRQEEGIDFGESFAPVARIEAIRIFVANAANKNMRIFQMDVKTNFLHTSSKKSDYVDTPMVDKNKIDENLQRTPVDATLYHGMIGSLMYLTSSRLDLIYAVCLCARYQANPIEKHLNMVKWIIRYLKGTINIGLWYSKDTGMSLTAYADADHARCQDTRRSTSGSAQFLGDKLVSWSSKKQKSNAISSTKAEYISLSRLYTSRLLDAACTSALNLLKKGLLVQGEARITSK</sequence>
<dbReference type="CDD" id="cd09272">
    <property type="entry name" value="RNase_HI_RT_Ty1"/>
    <property type="match status" value="1"/>
</dbReference>
<evidence type="ECO:0000259" key="6">
    <source>
        <dbReference type="Pfam" id="PF25597"/>
    </source>
</evidence>
<feature type="non-terminal residue" evidence="7">
    <location>
        <position position="1"/>
    </location>
</feature>
<evidence type="ECO:0000256" key="2">
    <source>
        <dbReference type="SAM" id="MobiDB-lite"/>
    </source>
</evidence>
<protein>
    <submittedName>
        <fullName evidence="7">Putative reverse transcriptase domain-containing protein</fullName>
    </submittedName>
</protein>
<keyword evidence="7" id="KW-0808">Transferase</keyword>
<dbReference type="PANTHER" id="PTHR37984:SF5">
    <property type="entry name" value="PROTEIN NYNRIN-LIKE"/>
    <property type="match status" value="1"/>
</dbReference>
<dbReference type="InterPro" id="IPR054722">
    <property type="entry name" value="PolX-like_BBD"/>
</dbReference>
<accession>A0A6L2P8S6</accession>
<proteinExistence type="predicted"/>
<comment type="caution">
    <text evidence="7">The sequence shown here is derived from an EMBL/GenBank/DDBJ whole genome shotgun (WGS) entry which is preliminary data.</text>
</comment>
<reference evidence="7" key="1">
    <citation type="journal article" date="2019" name="Sci. Rep.">
        <title>Draft genome of Tanacetum cinerariifolium, the natural source of mosquito coil.</title>
        <authorList>
            <person name="Yamashiro T."/>
            <person name="Shiraishi A."/>
            <person name="Satake H."/>
            <person name="Nakayama K."/>
        </authorList>
    </citation>
    <scope>NUCLEOTIDE SEQUENCE</scope>
</reference>
<keyword evidence="1" id="KW-0378">Hydrolase</keyword>
<dbReference type="SUPFAM" id="SSF53098">
    <property type="entry name" value="Ribonuclease H-like"/>
    <property type="match status" value="1"/>
</dbReference>
<feature type="domain" description="Retroviral polymerase SH3-like" evidence="6">
    <location>
        <begin position="1454"/>
        <end position="1491"/>
    </location>
</feature>
<dbReference type="Gene3D" id="3.10.10.10">
    <property type="entry name" value="HIV Type 1 Reverse Transcriptase, subunit A, domain 1"/>
    <property type="match status" value="1"/>
</dbReference>
<feature type="domain" description="Retrovirus-related Pol polyprotein from transposon TNT 1-94-like beta-barrel" evidence="5">
    <location>
        <begin position="1401"/>
        <end position="1441"/>
    </location>
</feature>
<dbReference type="SUPFAM" id="SSF56672">
    <property type="entry name" value="DNA/RNA polymerases"/>
    <property type="match status" value="1"/>
</dbReference>
<feature type="domain" description="Reverse transcriptase" evidence="3">
    <location>
        <begin position="298"/>
        <end position="398"/>
    </location>
</feature>
<dbReference type="InterPro" id="IPR000477">
    <property type="entry name" value="RT_dom"/>
</dbReference>
<dbReference type="InterPro" id="IPR043502">
    <property type="entry name" value="DNA/RNA_pol_sf"/>
</dbReference>
<feature type="region of interest" description="Disordered" evidence="2">
    <location>
        <begin position="989"/>
        <end position="1032"/>
    </location>
</feature>
<keyword evidence="7" id="KW-0695">RNA-directed DNA polymerase</keyword>
<dbReference type="EMBL" id="BKCJ010010956">
    <property type="protein sequence ID" value="GEU93929.1"/>
    <property type="molecule type" value="Genomic_DNA"/>
</dbReference>